<feature type="transmembrane region" description="Helical" evidence="1">
    <location>
        <begin position="812"/>
        <end position="833"/>
    </location>
</feature>
<feature type="transmembrane region" description="Helical" evidence="1">
    <location>
        <begin position="390"/>
        <end position="408"/>
    </location>
</feature>
<feature type="transmembrane region" description="Helical" evidence="1">
    <location>
        <begin position="366"/>
        <end position="384"/>
    </location>
</feature>
<sequence length="840" mass="96949">MKKHYLLTFVGALLLSIIGHGFYLWKWTQGYLMVGFGDGLSQMLFFKQFILEHYQQGNWAYAENFGFGGGIFSQLNYYFSTNIFLIPWYIIFSILPIKTSVETWALLLIPMSIIKQIAIFYACFYFLNYFTKTHAAAFLGAVVYMFSPFFFKNQVLTDNLTDVLFWVPLLLIGVEQIIRRQSPIFFIISTALLLISNFYISYVVLIITGIYILLRLFLHITNNERQKKQQIKWYILGSLLSFGISCFSFIPAVISYLHNNRPAYEQSIPFYALNTELLLSESKTLWLPIFIVIFLLLRPLYQHRAFKLFAFISILGTVLYFSPFIGSLFNGFSAPNTRWTPIITLGYAGLTAITIENLNILHKKQWFYATITVTVIFLLTILLTNTHLNFLSIVALIWALISIGLFLTKKRTFLISSSIIIMVLVYSNFFQSNLYSHTELSTKEYLTSDKYMPTQDTSAFDYIKNHELNETVRTDWSNVFRENMASLMPINGFSLYSSISNGSIMDMYMRDLQIDTGRESLSRYRSLGDRTNLMAAFQSQFYMRHSTYKNIPYLYENVHTSKNFTLYENQKLLPAFRVVDSFYNEEALQLESTLAKEHALLQGAITDDGTTPLPTTNTIRPTSITLHNGKWKKDKLIVPRKNEGEILIQLPKIEKIETLYVQMTLSPIKRYKKFTLKINDYETSRRSNYAKYKTGFNDLTFAIPASDLVKIKLPSGKYHLTNLRIYGEDYRTLDAAYKAAKKADFTWDNADASGTVTAKKDDLLVTPIPYEPGWHITLNNEKVDAKKINYAFIGIPLQQGQNQITMHYAPPYWSIVWPISAVSLILLVALILWRKKSSAN</sequence>
<dbReference type="InterPro" id="IPR018580">
    <property type="entry name" value="Uncharacterised_YfhO"/>
</dbReference>
<dbReference type="RefSeq" id="WP_126989078.1">
    <property type="nucleotide sequence ID" value="NZ_JTFC01000005.1"/>
</dbReference>
<evidence type="ECO:0000313" key="2">
    <source>
        <dbReference type="EMBL" id="RUS58315.1"/>
    </source>
</evidence>
<reference evidence="2 3" key="1">
    <citation type="submission" date="2014-11" db="EMBL/GenBank/DDBJ databases">
        <title>Genome sequence and analysis of novel Kurthia sp.</title>
        <authorList>
            <person name="Lawson J.N."/>
            <person name="Gonzalez J.E."/>
            <person name="Rinauldi L."/>
            <person name="Xuan Z."/>
            <person name="Firman A."/>
            <person name="Shaddox L."/>
            <person name="Trudeau A."/>
            <person name="Shah S."/>
            <person name="Reiman D."/>
        </authorList>
    </citation>
    <scope>NUCLEOTIDE SEQUENCE [LARGE SCALE GENOMIC DNA]</scope>
    <source>
        <strain evidence="2 3">3B1D</strain>
    </source>
</reference>
<dbReference type="Pfam" id="PF09586">
    <property type="entry name" value="YfhO"/>
    <property type="match status" value="1"/>
</dbReference>
<dbReference type="PANTHER" id="PTHR38454:SF1">
    <property type="entry name" value="INTEGRAL MEMBRANE PROTEIN"/>
    <property type="match status" value="1"/>
</dbReference>
<feature type="transmembrane region" description="Helical" evidence="1">
    <location>
        <begin position="341"/>
        <end position="359"/>
    </location>
</feature>
<dbReference type="Proteomes" id="UP000288623">
    <property type="component" value="Unassembled WGS sequence"/>
</dbReference>
<organism evidence="2 3">
    <name type="scientific">Candidatus Kurthia intestinigallinarum</name>
    <dbReference type="NCBI Taxonomy" id="1562256"/>
    <lineage>
        <taxon>Bacteria</taxon>
        <taxon>Bacillati</taxon>
        <taxon>Bacillota</taxon>
        <taxon>Bacilli</taxon>
        <taxon>Bacillales</taxon>
        <taxon>Caryophanaceae</taxon>
        <taxon>Kurthia</taxon>
    </lineage>
</organism>
<comment type="caution">
    <text evidence="2">The sequence shown here is derived from an EMBL/GenBank/DDBJ whole genome shotgun (WGS) entry which is preliminary data.</text>
</comment>
<keyword evidence="1" id="KW-0812">Transmembrane</keyword>
<feature type="transmembrane region" description="Helical" evidence="1">
    <location>
        <begin position="77"/>
        <end position="97"/>
    </location>
</feature>
<dbReference type="AlphaFoldDB" id="A0A433RYE5"/>
<evidence type="ECO:0008006" key="4">
    <source>
        <dbReference type="Google" id="ProtNLM"/>
    </source>
</evidence>
<name>A0A433RYE5_9BACL</name>
<feature type="transmembrane region" description="Helical" evidence="1">
    <location>
        <begin position="308"/>
        <end position="329"/>
    </location>
</feature>
<keyword evidence="1" id="KW-1133">Transmembrane helix</keyword>
<evidence type="ECO:0000256" key="1">
    <source>
        <dbReference type="SAM" id="Phobius"/>
    </source>
</evidence>
<feature type="transmembrane region" description="Helical" evidence="1">
    <location>
        <begin position="285"/>
        <end position="301"/>
    </location>
</feature>
<accession>A0A433RYE5</accession>
<dbReference type="EMBL" id="JTFC01000005">
    <property type="protein sequence ID" value="RUS58315.1"/>
    <property type="molecule type" value="Genomic_DNA"/>
</dbReference>
<feature type="transmembrane region" description="Helical" evidence="1">
    <location>
        <begin position="133"/>
        <end position="151"/>
    </location>
</feature>
<gene>
    <name evidence="2" type="ORF">QI30_00955</name>
</gene>
<keyword evidence="3" id="KW-1185">Reference proteome</keyword>
<feature type="transmembrane region" description="Helical" evidence="1">
    <location>
        <begin position="184"/>
        <end position="214"/>
    </location>
</feature>
<feature type="transmembrane region" description="Helical" evidence="1">
    <location>
        <begin position="234"/>
        <end position="257"/>
    </location>
</feature>
<evidence type="ECO:0000313" key="3">
    <source>
        <dbReference type="Proteomes" id="UP000288623"/>
    </source>
</evidence>
<dbReference type="OrthoDB" id="9815466at2"/>
<protein>
    <recommendedName>
        <fullName evidence="4">YfhO family protein</fullName>
    </recommendedName>
</protein>
<feature type="transmembrane region" description="Helical" evidence="1">
    <location>
        <begin position="413"/>
        <end position="430"/>
    </location>
</feature>
<keyword evidence="1" id="KW-0472">Membrane</keyword>
<dbReference type="PANTHER" id="PTHR38454">
    <property type="entry name" value="INTEGRAL MEMBRANE PROTEIN-RELATED"/>
    <property type="match status" value="1"/>
</dbReference>
<proteinExistence type="predicted"/>
<feature type="transmembrane region" description="Helical" evidence="1">
    <location>
        <begin position="104"/>
        <end position="127"/>
    </location>
</feature>